<evidence type="ECO:0000313" key="2">
    <source>
        <dbReference type="EMBL" id="TNN31457.1"/>
    </source>
</evidence>
<dbReference type="Proteomes" id="UP000314294">
    <property type="component" value="Unassembled WGS sequence"/>
</dbReference>
<protein>
    <submittedName>
        <fullName evidence="2">Uncharacterized protein</fullName>
    </submittedName>
</protein>
<comment type="caution">
    <text evidence="2">The sequence shown here is derived from an EMBL/GenBank/DDBJ whole genome shotgun (WGS) entry which is preliminary data.</text>
</comment>
<keyword evidence="3" id="KW-1185">Reference proteome</keyword>
<feature type="compositionally biased region" description="Basic and acidic residues" evidence="1">
    <location>
        <begin position="60"/>
        <end position="70"/>
    </location>
</feature>
<reference evidence="2 3" key="1">
    <citation type="submission" date="2019-03" db="EMBL/GenBank/DDBJ databases">
        <title>First draft genome of Liparis tanakae, snailfish: a comprehensive survey of snailfish specific genes.</title>
        <authorList>
            <person name="Kim W."/>
            <person name="Song I."/>
            <person name="Jeong J.-H."/>
            <person name="Kim D."/>
            <person name="Kim S."/>
            <person name="Ryu S."/>
            <person name="Song J.Y."/>
            <person name="Lee S.K."/>
        </authorList>
    </citation>
    <scope>NUCLEOTIDE SEQUENCE [LARGE SCALE GENOMIC DNA]</scope>
    <source>
        <tissue evidence="2">Muscle</tissue>
    </source>
</reference>
<dbReference type="EMBL" id="SRLO01003455">
    <property type="protein sequence ID" value="TNN31457.1"/>
    <property type="molecule type" value="Genomic_DNA"/>
</dbReference>
<evidence type="ECO:0000313" key="3">
    <source>
        <dbReference type="Proteomes" id="UP000314294"/>
    </source>
</evidence>
<evidence type="ECO:0000256" key="1">
    <source>
        <dbReference type="SAM" id="MobiDB-lite"/>
    </source>
</evidence>
<feature type="region of interest" description="Disordered" evidence="1">
    <location>
        <begin position="1"/>
        <end position="87"/>
    </location>
</feature>
<gene>
    <name evidence="2" type="ORF">EYF80_058390</name>
</gene>
<proteinExistence type="predicted"/>
<sequence length="106" mass="11670">MKTYRSIEPPPDLRPGPSHSRVESRSESLVSVCPSMKTYRSIEPPPDLRPGPSPSRERKRSLVAEEERRTRAGPQSAGESSAGQSELSLSLCGSETGLWFKICFPV</sequence>
<feature type="compositionally biased region" description="Pro residues" evidence="1">
    <location>
        <begin position="43"/>
        <end position="53"/>
    </location>
</feature>
<organism evidence="2 3">
    <name type="scientific">Liparis tanakae</name>
    <name type="common">Tanaka's snailfish</name>
    <dbReference type="NCBI Taxonomy" id="230148"/>
    <lineage>
        <taxon>Eukaryota</taxon>
        <taxon>Metazoa</taxon>
        <taxon>Chordata</taxon>
        <taxon>Craniata</taxon>
        <taxon>Vertebrata</taxon>
        <taxon>Euteleostomi</taxon>
        <taxon>Actinopterygii</taxon>
        <taxon>Neopterygii</taxon>
        <taxon>Teleostei</taxon>
        <taxon>Neoteleostei</taxon>
        <taxon>Acanthomorphata</taxon>
        <taxon>Eupercaria</taxon>
        <taxon>Perciformes</taxon>
        <taxon>Cottioidei</taxon>
        <taxon>Cottales</taxon>
        <taxon>Liparidae</taxon>
        <taxon>Liparis</taxon>
    </lineage>
</organism>
<name>A0A4Z2ERC6_9TELE</name>
<accession>A0A4Z2ERC6</accession>
<dbReference type="AlphaFoldDB" id="A0A4Z2ERC6"/>
<feature type="compositionally biased region" description="Polar residues" evidence="1">
    <location>
        <begin position="77"/>
        <end position="87"/>
    </location>
</feature>